<dbReference type="AlphaFoldDB" id="A0A4Y8UH63"/>
<organism evidence="1 2">
    <name type="scientific">Gammaproteobacteria bacterium LSUCC0057</name>
    <dbReference type="NCBI Taxonomy" id="2559237"/>
    <lineage>
        <taxon>Bacteria</taxon>
        <taxon>Pseudomonadati</taxon>
        <taxon>Pseudomonadota</taxon>
        <taxon>Gammaproteobacteria</taxon>
        <taxon>Cellvibrionales</taxon>
        <taxon>Porticoccaceae</taxon>
        <taxon>SAR92 clade</taxon>
    </lineage>
</organism>
<sequence length="151" mass="16714">MLCCAALLLACRSEPSAVEPNRETAVMVAHYQQCGYAKTTLEPIESQQQWAAWLRYRGETRDAPAWRQADQQRWIVAAGFKPTAGYQLNFSPAAEADLVQITVSRAGGIDAVYAQVISSPCVVIDLLQGRFSLLVVTQPDGSQRRFRLTEP</sequence>
<reference evidence="1 2" key="1">
    <citation type="submission" date="2019-03" db="EMBL/GenBank/DDBJ databases">
        <title>Draft genome of Gammaproteobacteria bacterium LSUCC0057, a member of the SAR92 clade.</title>
        <authorList>
            <person name="Lanclos V.C."/>
            <person name="Doiron C."/>
            <person name="Henson M.W."/>
            <person name="Thrash J.C."/>
        </authorList>
    </citation>
    <scope>NUCLEOTIDE SEQUENCE [LARGE SCALE GENOMIC DNA]</scope>
    <source>
        <strain evidence="1 2">LSUCC0057</strain>
    </source>
</reference>
<dbReference type="Proteomes" id="UP000298133">
    <property type="component" value="Unassembled WGS sequence"/>
</dbReference>
<comment type="caution">
    <text evidence="1">The sequence shown here is derived from an EMBL/GenBank/DDBJ whole genome shotgun (WGS) entry which is preliminary data.</text>
</comment>
<evidence type="ECO:0008006" key="3">
    <source>
        <dbReference type="Google" id="ProtNLM"/>
    </source>
</evidence>
<dbReference type="EMBL" id="SPIA01000003">
    <property type="protein sequence ID" value="TFH67491.1"/>
    <property type="molecule type" value="Genomic_DNA"/>
</dbReference>
<evidence type="ECO:0000313" key="1">
    <source>
        <dbReference type="EMBL" id="TFH67491.1"/>
    </source>
</evidence>
<keyword evidence="2" id="KW-1185">Reference proteome</keyword>
<evidence type="ECO:0000313" key="2">
    <source>
        <dbReference type="Proteomes" id="UP000298133"/>
    </source>
</evidence>
<protein>
    <recommendedName>
        <fullName evidence="3">Protease complex subunit PrcB family protein</fullName>
    </recommendedName>
</protein>
<name>A0A4Y8UH63_9GAMM</name>
<accession>A0A4Y8UH63</accession>
<proteinExistence type="predicted"/>
<gene>
    <name evidence="1" type="ORF">E3W66_08360</name>
</gene>